<dbReference type="Proteomes" id="UP000295499">
    <property type="component" value="Unassembled WGS sequence"/>
</dbReference>
<keyword evidence="3" id="KW-1185">Reference proteome</keyword>
<evidence type="ECO:0000313" key="3">
    <source>
        <dbReference type="Proteomes" id="UP000295499"/>
    </source>
</evidence>
<dbReference type="InterPro" id="IPR000182">
    <property type="entry name" value="GNAT_dom"/>
</dbReference>
<dbReference type="AlphaFoldDB" id="A0A4R6IHQ7"/>
<comment type="caution">
    <text evidence="2">The sequence shown here is derived from an EMBL/GenBank/DDBJ whole genome shotgun (WGS) entry which is preliminary data.</text>
</comment>
<evidence type="ECO:0000313" key="2">
    <source>
        <dbReference type="EMBL" id="TDO20905.1"/>
    </source>
</evidence>
<name>A0A4R6IHQ7_9SPHI</name>
<sequence length="129" mass="14656">MQKIVEGINAYNLSRVPALSDTWTPLEFIVKNENGDEIAGILAGLGYWNGLDIRILWVEASYRQKGIGTSLLKHVEGIAREKGATVAMLDTFDFQAEDFYLKNEYEVVGEIKNFPKGHKRIYFSKRLSK</sequence>
<dbReference type="PROSITE" id="PS51186">
    <property type="entry name" value="GNAT"/>
    <property type="match status" value="1"/>
</dbReference>
<proteinExistence type="predicted"/>
<protein>
    <submittedName>
        <fullName evidence="2">Acetyltransferase (GNAT) family protein</fullName>
    </submittedName>
</protein>
<dbReference type="GO" id="GO:0016747">
    <property type="term" value="F:acyltransferase activity, transferring groups other than amino-acyl groups"/>
    <property type="evidence" value="ECO:0007669"/>
    <property type="project" value="InterPro"/>
</dbReference>
<dbReference type="SUPFAM" id="SSF55729">
    <property type="entry name" value="Acyl-CoA N-acyltransferases (Nat)"/>
    <property type="match status" value="1"/>
</dbReference>
<dbReference type="CDD" id="cd04301">
    <property type="entry name" value="NAT_SF"/>
    <property type="match status" value="1"/>
</dbReference>
<dbReference type="InterPro" id="IPR016181">
    <property type="entry name" value="Acyl_CoA_acyltransferase"/>
</dbReference>
<keyword evidence="2" id="KW-0808">Transferase</keyword>
<reference evidence="2 3" key="1">
    <citation type="submission" date="2019-03" db="EMBL/GenBank/DDBJ databases">
        <title>Genomic Encyclopedia of Archaeal and Bacterial Type Strains, Phase II (KMG-II): from individual species to whole genera.</title>
        <authorList>
            <person name="Goeker M."/>
        </authorList>
    </citation>
    <scope>NUCLEOTIDE SEQUENCE [LARGE SCALE GENOMIC DNA]</scope>
    <source>
        <strain evidence="2 3">DSM 19034</strain>
    </source>
</reference>
<evidence type="ECO:0000259" key="1">
    <source>
        <dbReference type="PROSITE" id="PS51186"/>
    </source>
</evidence>
<dbReference type="Pfam" id="PF00583">
    <property type="entry name" value="Acetyltransf_1"/>
    <property type="match status" value="1"/>
</dbReference>
<accession>A0A4R6IHQ7</accession>
<feature type="domain" description="N-acetyltransferase" evidence="1">
    <location>
        <begin position="1"/>
        <end position="128"/>
    </location>
</feature>
<gene>
    <name evidence="2" type="ORF">CLV32_3541</name>
</gene>
<dbReference type="Gene3D" id="3.40.630.30">
    <property type="match status" value="1"/>
</dbReference>
<organism evidence="2 3">
    <name type="scientific">Pedobacter duraquae</name>
    <dbReference type="NCBI Taxonomy" id="425511"/>
    <lineage>
        <taxon>Bacteria</taxon>
        <taxon>Pseudomonadati</taxon>
        <taxon>Bacteroidota</taxon>
        <taxon>Sphingobacteriia</taxon>
        <taxon>Sphingobacteriales</taxon>
        <taxon>Sphingobacteriaceae</taxon>
        <taxon>Pedobacter</taxon>
    </lineage>
</organism>
<dbReference type="EMBL" id="SNWM01000004">
    <property type="protein sequence ID" value="TDO20905.1"/>
    <property type="molecule type" value="Genomic_DNA"/>
</dbReference>